<evidence type="ECO:0000313" key="9">
    <source>
        <dbReference type="EMBL" id="OIQ89858.1"/>
    </source>
</evidence>
<dbReference type="PANTHER" id="PTHR31611">
    <property type="entry name" value="HIGH-AFFINITY NICKEL TRANSPORT PROTEIN NIC1"/>
    <property type="match status" value="1"/>
</dbReference>
<comment type="caution">
    <text evidence="9">The sequence shown here is derived from an EMBL/GenBank/DDBJ whole genome shotgun (WGS) entry which is preliminary data.</text>
</comment>
<evidence type="ECO:0000256" key="7">
    <source>
        <dbReference type="ARBA" id="ARBA00023136"/>
    </source>
</evidence>
<evidence type="ECO:0000256" key="1">
    <source>
        <dbReference type="ARBA" id="ARBA00004127"/>
    </source>
</evidence>
<evidence type="ECO:0000256" key="6">
    <source>
        <dbReference type="ARBA" id="ARBA00022989"/>
    </source>
</evidence>
<feature type="transmembrane region" description="Helical" evidence="8">
    <location>
        <begin position="274"/>
        <end position="299"/>
    </location>
</feature>
<feature type="transmembrane region" description="Helical" evidence="8">
    <location>
        <begin position="344"/>
        <end position="371"/>
    </location>
</feature>
<dbReference type="AlphaFoldDB" id="A0A1J5R319"/>
<organism evidence="9">
    <name type="scientific">mine drainage metagenome</name>
    <dbReference type="NCBI Taxonomy" id="410659"/>
    <lineage>
        <taxon>unclassified sequences</taxon>
        <taxon>metagenomes</taxon>
        <taxon>ecological metagenomes</taxon>
    </lineage>
</organism>
<keyword evidence="4" id="KW-0533">Nickel</keyword>
<dbReference type="Pfam" id="PF03824">
    <property type="entry name" value="NicO"/>
    <property type="match status" value="1"/>
</dbReference>
<feature type="transmembrane region" description="Helical" evidence="8">
    <location>
        <begin position="305"/>
        <end position="324"/>
    </location>
</feature>
<evidence type="ECO:0000256" key="8">
    <source>
        <dbReference type="SAM" id="Phobius"/>
    </source>
</evidence>
<evidence type="ECO:0000256" key="3">
    <source>
        <dbReference type="ARBA" id="ARBA00022448"/>
    </source>
</evidence>
<feature type="transmembrane region" description="Helical" evidence="8">
    <location>
        <begin position="162"/>
        <end position="187"/>
    </location>
</feature>
<dbReference type="PANTHER" id="PTHR31611:SF0">
    <property type="entry name" value="HIGH-AFFINITY NICKEL TRANSPORT PROTEIN NIC1"/>
    <property type="match status" value="1"/>
</dbReference>
<reference evidence="9" key="1">
    <citation type="submission" date="2016-10" db="EMBL/GenBank/DDBJ databases">
        <title>Sequence of Gallionella enrichment culture.</title>
        <authorList>
            <person name="Poehlein A."/>
            <person name="Muehling M."/>
            <person name="Daniel R."/>
        </authorList>
    </citation>
    <scope>NUCLEOTIDE SEQUENCE</scope>
</reference>
<comment type="subcellular location">
    <subcellularLocation>
        <location evidence="1">Endomembrane system</location>
        <topology evidence="1">Multi-pass membrane protein</topology>
    </subcellularLocation>
</comment>
<evidence type="ECO:0000256" key="5">
    <source>
        <dbReference type="ARBA" id="ARBA00022692"/>
    </source>
</evidence>
<evidence type="ECO:0000256" key="4">
    <source>
        <dbReference type="ARBA" id="ARBA00022596"/>
    </source>
</evidence>
<keyword evidence="3" id="KW-0813">Transport</keyword>
<keyword evidence="7 8" id="KW-0472">Membrane</keyword>
<gene>
    <name evidence="9" type="primary">nixA_2</name>
    <name evidence="9" type="ORF">GALL_282290</name>
</gene>
<feature type="transmembrane region" description="Helical" evidence="8">
    <location>
        <begin position="391"/>
        <end position="411"/>
    </location>
</feature>
<feature type="transmembrane region" description="Helical" evidence="8">
    <location>
        <begin position="199"/>
        <end position="228"/>
    </location>
</feature>
<keyword evidence="5 8" id="KW-0812">Transmembrane</keyword>
<dbReference type="InterPro" id="IPR011541">
    <property type="entry name" value="Ni/Co_transpt_high_affinity"/>
</dbReference>
<dbReference type="GO" id="GO:0012505">
    <property type="term" value="C:endomembrane system"/>
    <property type="evidence" value="ECO:0007669"/>
    <property type="project" value="UniProtKB-SubCell"/>
</dbReference>
<dbReference type="GO" id="GO:0005886">
    <property type="term" value="C:plasma membrane"/>
    <property type="evidence" value="ECO:0007669"/>
    <property type="project" value="InterPro"/>
</dbReference>
<keyword evidence="6 8" id="KW-1133">Transmembrane helix</keyword>
<proteinExistence type="inferred from homology"/>
<protein>
    <submittedName>
        <fullName evidence="9">High-affinity nickel-transport protein NixA</fullName>
    </submittedName>
</protein>
<evidence type="ECO:0000256" key="2">
    <source>
        <dbReference type="ARBA" id="ARBA00010892"/>
    </source>
</evidence>
<dbReference type="InterPro" id="IPR004688">
    <property type="entry name" value="Ni/Co_transpt"/>
</dbReference>
<dbReference type="GO" id="GO:0015099">
    <property type="term" value="F:nickel cation transmembrane transporter activity"/>
    <property type="evidence" value="ECO:0007669"/>
    <property type="project" value="InterPro"/>
</dbReference>
<comment type="similarity">
    <text evidence="2">Belongs to the NiCoT transporter (TC 2.A.52) family.</text>
</comment>
<sequence>MLDPPLARGRHSARDPAEVVARLTPVAARAFYNHAIHAPSDAEPRGADVPLTVSADLAWTTGPGKAPEERSRVSASLEVPAGSSASLSRGDRRAIAGYGAAVALLHVAGWGLCLIDVPSRGTMLGLGLAAYMFGLRHAFDADHIAAIDDTVRLMLQRRRRPIGVGFFFSLGHSTVVFVLALLAAWIAGAISHDLPALRAFGAVLGTLVSGTFLWLIGMLNLLVLLDMLKIWRHRHRHRHDHQLDALLARRGLLNRVLGPRASALISRSWHMYPVGLLFGLGFDTASEVALLALTGGAAASRLPPLGVFALPLLFAAGMSLLDTADGVVMTRAYGWASTSPARRILYNITTTSLSVAVALAIGTVEIVQVLIGEFGLQGRVARSIAALSFDRLGFAIAAAFVLAWGLSYLSWRLTGDAH</sequence>
<feature type="transmembrane region" description="Helical" evidence="8">
    <location>
        <begin position="95"/>
        <end position="115"/>
    </location>
</feature>
<accession>A0A1J5R319</accession>
<dbReference type="NCBIfam" id="TIGR00802">
    <property type="entry name" value="nico"/>
    <property type="match status" value="1"/>
</dbReference>
<dbReference type="EMBL" id="MLJW01000313">
    <property type="protein sequence ID" value="OIQ89858.1"/>
    <property type="molecule type" value="Genomic_DNA"/>
</dbReference>
<name>A0A1J5R319_9ZZZZ</name>